<dbReference type="Pfam" id="PF01040">
    <property type="entry name" value="UbiA"/>
    <property type="match status" value="1"/>
</dbReference>
<name>A0A221KHL3_VITFI</name>
<evidence type="ECO:0000256" key="5">
    <source>
        <dbReference type="ARBA" id="ARBA00023136"/>
    </source>
</evidence>
<comment type="subcellular location">
    <subcellularLocation>
        <location evidence="1">Membrane</location>
        <topology evidence="1">Multi-pass membrane protein</topology>
    </subcellularLocation>
</comment>
<accession>A0A221KHL3</accession>
<dbReference type="CDD" id="cd13963">
    <property type="entry name" value="PT_UbiA_2"/>
    <property type="match status" value="1"/>
</dbReference>
<reference evidence="7 8" key="1">
    <citation type="submission" date="2017-07" db="EMBL/GenBank/DDBJ databases">
        <title>Complete Genome Sequence of the cosmetic ferment Vitreoscilla filiformis (ATCC15551).</title>
        <authorList>
            <person name="Contreras S."/>
            <person name="Sagory-Zalkind P."/>
            <person name="Blanquart H."/>
            <person name="Iltis A."/>
            <person name="Morand S.C."/>
        </authorList>
    </citation>
    <scope>NUCLEOTIDE SEQUENCE [LARGE SCALE GENOMIC DNA]</scope>
    <source>
        <strain evidence="7 8">ATCC 15551</strain>
    </source>
</reference>
<evidence type="ECO:0000256" key="4">
    <source>
        <dbReference type="ARBA" id="ARBA00022989"/>
    </source>
</evidence>
<dbReference type="GO" id="GO:0016765">
    <property type="term" value="F:transferase activity, transferring alkyl or aryl (other than methyl) groups"/>
    <property type="evidence" value="ECO:0007669"/>
    <property type="project" value="InterPro"/>
</dbReference>
<evidence type="ECO:0000256" key="2">
    <source>
        <dbReference type="ARBA" id="ARBA00022475"/>
    </source>
</evidence>
<keyword evidence="8" id="KW-1185">Reference proteome</keyword>
<evidence type="ECO:0000313" key="8">
    <source>
        <dbReference type="Proteomes" id="UP000199729"/>
    </source>
</evidence>
<feature type="transmembrane region" description="Helical" evidence="6">
    <location>
        <begin position="238"/>
        <end position="254"/>
    </location>
</feature>
<evidence type="ECO:0000313" key="7">
    <source>
        <dbReference type="EMBL" id="ASM78290.1"/>
    </source>
</evidence>
<keyword evidence="3 6" id="KW-0812">Transmembrane</keyword>
<gene>
    <name evidence="7" type="ORF">VITFI_CDS2513</name>
</gene>
<keyword evidence="7" id="KW-0808">Transferase</keyword>
<dbReference type="InterPro" id="IPR044878">
    <property type="entry name" value="UbiA_sf"/>
</dbReference>
<feature type="transmembrane region" description="Helical" evidence="6">
    <location>
        <begin position="202"/>
        <end position="218"/>
    </location>
</feature>
<dbReference type="Proteomes" id="UP000199729">
    <property type="component" value="Chromosome"/>
</dbReference>
<evidence type="ECO:0000256" key="3">
    <source>
        <dbReference type="ARBA" id="ARBA00022692"/>
    </source>
</evidence>
<keyword evidence="5 6" id="KW-0472">Membrane</keyword>
<feature type="transmembrane region" description="Helical" evidence="6">
    <location>
        <begin position="58"/>
        <end position="84"/>
    </location>
</feature>
<dbReference type="PANTHER" id="PTHR42723:SF1">
    <property type="entry name" value="CHLOROPHYLL SYNTHASE, CHLOROPLASTIC"/>
    <property type="match status" value="1"/>
</dbReference>
<evidence type="ECO:0000256" key="6">
    <source>
        <dbReference type="SAM" id="Phobius"/>
    </source>
</evidence>
<dbReference type="GO" id="GO:0016020">
    <property type="term" value="C:membrane"/>
    <property type="evidence" value="ECO:0007669"/>
    <property type="project" value="UniProtKB-SubCell"/>
</dbReference>
<keyword evidence="4 6" id="KW-1133">Transmembrane helix</keyword>
<dbReference type="AlphaFoldDB" id="A0A221KHL3"/>
<feature type="transmembrane region" description="Helical" evidence="6">
    <location>
        <begin position="172"/>
        <end position="190"/>
    </location>
</feature>
<feature type="transmembrane region" description="Helical" evidence="6">
    <location>
        <begin position="124"/>
        <end position="140"/>
    </location>
</feature>
<sequence>MLGQAGLTFLAFCAVASAIYIGNDLVDVHADRVHPHKRHRPLASGLVSTAQARMLGGLLVGLGCGLAATVSWPVLALAMGYIAINAAYSLRLKHAPILDVFCICAGFMLRILAGTVGLGIHPSSWLLLCGLMFTLFLGFAKRRAELMLMQQHPKRTTRRVLHAYKPEMLEQYLSISATCTVLSYALYTVSPDTIELHGTDRLIYTVPLIIYGIFRYLLLLHSHGAGQDTARDLLRDRQLLLCVLAWLALTVGLIR</sequence>
<organism evidence="7 8">
    <name type="scientific">Vitreoscilla filiformis</name>
    <dbReference type="NCBI Taxonomy" id="63"/>
    <lineage>
        <taxon>Bacteria</taxon>
        <taxon>Pseudomonadati</taxon>
        <taxon>Pseudomonadota</taxon>
        <taxon>Betaproteobacteria</taxon>
        <taxon>Neisseriales</taxon>
        <taxon>Neisseriaceae</taxon>
        <taxon>Vitreoscilla</taxon>
    </lineage>
</organism>
<dbReference type="NCBIfam" id="NF008977">
    <property type="entry name" value="PRK12324.1-2"/>
    <property type="match status" value="1"/>
</dbReference>
<dbReference type="InterPro" id="IPR050475">
    <property type="entry name" value="Prenyltransferase_related"/>
</dbReference>
<feature type="transmembrane region" description="Helical" evidence="6">
    <location>
        <begin position="96"/>
        <end position="118"/>
    </location>
</feature>
<dbReference type="EMBL" id="CP022423">
    <property type="protein sequence ID" value="ASM78290.1"/>
    <property type="molecule type" value="Genomic_DNA"/>
</dbReference>
<dbReference type="InterPro" id="IPR000537">
    <property type="entry name" value="UbiA_prenyltransferase"/>
</dbReference>
<dbReference type="Gene3D" id="1.10.357.140">
    <property type="entry name" value="UbiA prenyltransferase"/>
    <property type="match status" value="1"/>
</dbReference>
<keyword evidence="2" id="KW-1003">Cell membrane</keyword>
<proteinExistence type="predicted"/>
<dbReference type="KEGG" id="vff:VITFI_CDS2513"/>
<dbReference type="PANTHER" id="PTHR42723">
    <property type="entry name" value="CHLOROPHYLL SYNTHASE"/>
    <property type="match status" value="1"/>
</dbReference>
<protein>
    <submittedName>
        <fullName evidence="7">4-hydroxybenzoate polyprenyltransferase-like prenyltransferase</fullName>
    </submittedName>
</protein>
<evidence type="ECO:0000256" key="1">
    <source>
        <dbReference type="ARBA" id="ARBA00004141"/>
    </source>
</evidence>